<keyword evidence="2" id="KW-1185">Reference proteome</keyword>
<dbReference type="AlphaFoldDB" id="W6M874"/>
<evidence type="ECO:0000313" key="2">
    <source>
        <dbReference type="Proteomes" id="UP000035760"/>
    </source>
</evidence>
<dbReference type="Proteomes" id="UP000035760">
    <property type="component" value="Unassembled WGS sequence"/>
</dbReference>
<reference evidence="1" key="2">
    <citation type="submission" date="2014-03" db="EMBL/GenBank/DDBJ databases">
        <title>Candidatus Competibacter-lineage genomes retrieved from metagenomes reveal functional metabolic diversity.</title>
        <authorList>
            <person name="McIlroy S.J."/>
            <person name="Albertsen M."/>
            <person name="Andresen E.K."/>
            <person name="Saunders A.M."/>
            <person name="Kristiansen R."/>
            <person name="Stokholm-Bjerregaard M."/>
            <person name="Nielsen K.L."/>
            <person name="Nielsen P.H."/>
        </authorList>
    </citation>
    <scope>NUCLEOTIDE SEQUENCE</scope>
    <source>
        <strain evidence="1">Run_A_D11</strain>
    </source>
</reference>
<evidence type="ECO:0000313" key="1">
    <source>
        <dbReference type="EMBL" id="CDI02849.1"/>
    </source>
</evidence>
<proteinExistence type="predicted"/>
<dbReference type="EMBL" id="CBTJ020000042">
    <property type="protein sequence ID" value="CDI02849.1"/>
    <property type="molecule type" value="Genomic_DNA"/>
</dbReference>
<organism evidence="1 2">
    <name type="scientific">Candidatus Competibacter denitrificans Run_A_D11</name>
    <dbReference type="NCBI Taxonomy" id="1400863"/>
    <lineage>
        <taxon>Bacteria</taxon>
        <taxon>Pseudomonadati</taxon>
        <taxon>Pseudomonadota</taxon>
        <taxon>Gammaproteobacteria</taxon>
        <taxon>Candidatus Competibacteraceae</taxon>
        <taxon>Candidatus Competibacter</taxon>
    </lineage>
</organism>
<sequence length="346" mass="40008">MGNESQKLRTDHTPLSVLKKRDNAAMERRDQYVGSTSTITVKYALAFDDFAANVAHKLRHWIVYRTDGGRFARALVRKSGSLEKLHRYWNENKVPPGSSVKLVATLYRRQDPLAANRWMMEMFFEKPSADEINFDESDGEIVIVRRNRVKELQMTAMSKIIRVAVSFSYQNSVKPGEEFNRILKMAGIAERLGSHKAWDLWYYNYNPMRVYIFNSTNSQKKEMTKATNGAMPFDGRCAYTSSHWRTYPFREMAQKHGLKDLVEMTNGVTKDVLMYDQRMLTGINKISADLSKIRSGGGTLYKSAWPFVEHLQKLLESPDHLYYAYDGPAKDRGIFERAFRVFSNTE</sequence>
<comment type="caution">
    <text evidence="1">The sequence shown here is derived from an EMBL/GenBank/DDBJ whole genome shotgun (WGS) entry which is preliminary data.</text>
</comment>
<gene>
    <name evidence="1" type="ORF">BN873_350105</name>
</gene>
<protein>
    <submittedName>
        <fullName evidence="1">Uncharacterized protein</fullName>
    </submittedName>
</protein>
<dbReference type="RefSeq" id="WP_048673392.1">
    <property type="nucleotide sequence ID" value="NZ_CBTJ020000042.1"/>
</dbReference>
<name>W6M874_9GAMM</name>
<accession>W6M874</accession>
<reference evidence="1" key="1">
    <citation type="submission" date="2013-07" db="EMBL/GenBank/DDBJ databases">
        <authorList>
            <person name="McIlroy S."/>
        </authorList>
    </citation>
    <scope>NUCLEOTIDE SEQUENCE [LARGE SCALE GENOMIC DNA]</scope>
    <source>
        <strain evidence="1">Run_A_D11</strain>
    </source>
</reference>